<reference evidence="1" key="1">
    <citation type="submission" date="2019-06" db="EMBL/GenBank/DDBJ databases">
        <authorList>
            <person name="Zheng W."/>
        </authorList>
    </citation>
    <scope>NUCLEOTIDE SEQUENCE</scope>
    <source>
        <strain evidence="1">QDHG01</strain>
    </source>
</reference>
<organism evidence="1 2">
    <name type="scientific">Halteria grandinella</name>
    <dbReference type="NCBI Taxonomy" id="5974"/>
    <lineage>
        <taxon>Eukaryota</taxon>
        <taxon>Sar</taxon>
        <taxon>Alveolata</taxon>
        <taxon>Ciliophora</taxon>
        <taxon>Intramacronucleata</taxon>
        <taxon>Spirotrichea</taxon>
        <taxon>Stichotrichia</taxon>
        <taxon>Sporadotrichida</taxon>
        <taxon>Halteriidae</taxon>
        <taxon>Halteria</taxon>
    </lineage>
</organism>
<dbReference type="Gene3D" id="3.80.10.10">
    <property type="entry name" value="Ribonuclease Inhibitor"/>
    <property type="match status" value="1"/>
</dbReference>
<evidence type="ECO:0000313" key="2">
    <source>
        <dbReference type="Proteomes" id="UP000785679"/>
    </source>
</evidence>
<proteinExistence type="predicted"/>
<accession>A0A8J8P1I7</accession>
<dbReference type="InterPro" id="IPR032675">
    <property type="entry name" value="LRR_dom_sf"/>
</dbReference>
<evidence type="ECO:0000313" key="1">
    <source>
        <dbReference type="EMBL" id="TNV85568.1"/>
    </source>
</evidence>
<gene>
    <name evidence="1" type="ORF">FGO68_gene6747</name>
</gene>
<dbReference type="SUPFAM" id="SSF52047">
    <property type="entry name" value="RNI-like"/>
    <property type="match status" value="1"/>
</dbReference>
<comment type="caution">
    <text evidence="1">The sequence shown here is derived from an EMBL/GenBank/DDBJ whole genome shotgun (WGS) entry which is preliminary data.</text>
</comment>
<protein>
    <submittedName>
        <fullName evidence="1">Uncharacterized protein</fullName>
    </submittedName>
</protein>
<dbReference type="AlphaFoldDB" id="A0A8J8P1I7"/>
<name>A0A8J8P1I7_HALGN</name>
<dbReference type="EMBL" id="RRYP01001722">
    <property type="protein sequence ID" value="TNV85568.1"/>
    <property type="molecule type" value="Genomic_DNA"/>
</dbReference>
<dbReference type="Proteomes" id="UP000785679">
    <property type="component" value="Unassembled WGS sequence"/>
</dbReference>
<sequence length="610" mass="70899">MNTFPFRPTIIKLTLLKRIPSKYIILEILSYSFNKHSFYQSFHALSPQSRSFLLYNYSLIQSILIPDDKNETINFDNTSAQTLLKYGKGHLIFRRKLCLINYSYKQLKMLQEQSHLKEIHMLRYVNYDRGISSYLKESSQQESETENIEQENKIELRIKEILCEPISQLSQLINFITSNSLQHVKLTISNCSKAILNQIEPPLIVQELTIADATLDQMHTVLTSIRPARILTINDYIHAIDLPQLKAIFDKLKINLKVLNIWHKQQAMKVNHLEEFDRIKFAARQYICCDYISGWIFQSSIGQSEKVNIPRQLQLFKKYVKLGEGIKFGKLELFTRFQDKIMGIGAKKVIIEVSNTWLPTIDKDHIQENLQFTEDVVLETKTHGLDNDNLGKIIFLLLKWFPNLKGLTINNRCYPSFLPELFDNFKSNLESLSIAHISRQSESTFIRSLFSLSRHSLKNIFLNQTSRGQHQLFGALSHSTELRTLSINADCTHPEDMKTIATFANLRTLIRNKPAIQFQEFFETHLLKSLPKLEYLTVFEQLPDPVKAFQGPHKCLKHLKYDLFFSSNPTKLSREQTENIVNGKREGFVIEAKFEEDGMAFEKAILIKVQ</sequence>
<keyword evidence="2" id="KW-1185">Reference proteome</keyword>